<dbReference type="PANTHER" id="PTHR35011">
    <property type="entry name" value="2,3-DIKETO-L-GULONATE TRAP TRANSPORTER SMALL PERMEASE PROTEIN YIAM"/>
    <property type="match status" value="1"/>
</dbReference>
<gene>
    <name evidence="11" type="ORF">BCF53_10769</name>
</gene>
<evidence type="ECO:0000256" key="4">
    <source>
        <dbReference type="ARBA" id="ARBA00022519"/>
    </source>
</evidence>
<dbReference type="EMBL" id="SLZR01000007">
    <property type="protein sequence ID" value="TCS41055.1"/>
    <property type="molecule type" value="Genomic_DNA"/>
</dbReference>
<proteinExistence type="inferred from homology"/>
<comment type="subunit">
    <text evidence="9">The complex comprises the extracytoplasmic solute receptor protein and the two transmembrane proteins.</text>
</comment>
<keyword evidence="3" id="KW-1003">Cell membrane</keyword>
<keyword evidence="5 9" id="KW-0812">Transmembrane</keyword>
<keyword evidence="4 9" id="KW-0997">Cell inner membrane</keyword>
<protein>
    <recommendedName>
        <fullName evidence="9">TRAP transporter small permease protein</fullName>
    </recommendedName>
</protein>
<evidence type="ECO:0000256" key="9">
    <source>
        <dbReference type="RuleBase" id="RU369079"/>
    </source>
</evidence>
<accession>A0A4R3I9R8</accession>
<evidence type="ECO:0000256" key="8">
    <source>
        <dbReference type="ARBA" id="ARBA00038436"/>
    </source>
</evidence>
<evidence type="ECO:0000256" key="3">
    <source>
        <dbReference type="ARBA" id="ARBA00022475"/>
    </source>
</evidence>
<reference evidence="11 12" key="1">
    <citation type="submission" date="2019-03" db="EMBL/GenBank/DDBJ databases">
        <title>Genomic Encyclopedia of Archaeal and Bacterial Type Strains, Phase II (KMG-II): from individual species to whole genera.</title>
        <authorList>
            <person name="Goeker M."/>
        </authorList>
    </citation>
    <scope>NUCLEOTIDE SEQUENCE [LARGE SCALE GENOMIC DNA]</scope>
    <source>
        <strain evidence="11 12">DSM 15388</strain>
    </source>
</reference>
<name>A0A4R3I9R8_9GAMM</name>
<dbReference type="PANTHER" id="PTHR35011:SF2">
    <property type="entry name" value="2,3-DIKETO-L-GULONATE TRAP TRANSPORTER SMALL PERMEASE PROTEIN YIAM"/>
    <property type="match status" value="1"/>
</dbReference>
<comment type="function">
    <text evidence="9">Part of the tripartite ATP-independent periplasmic (TRAP) transport system.</text>
</comment>
<dbReference type="OrthoDB" id="9791324at2"/>
<dbReference type="InterPro" id="IPR007387">
    <property type="entry name" value="TRAP_DctQ"/>
</dbReference>
<dbReference type="Proteomes" id="UP000295793">
    <property type="component" value="Unassembled WGS sequence"/>
</dbReference>
<comment type="caution">
    <text evidence="11">The sequence shown here is derived from an EMBL/GenBank/DDBJ whole genome shotgun (WGS) entry which is preliminary data.</text>
</comment>
<dbReference type="Pfam" id="PF04290">
    <property type="entry name" value="DctQ"/>
    <property type="match status" value="1"/>
</dbReference>
<keyword evidence="2 9" id="KW-0813">Transport</keyword>
<dbReference type="InterPro" id="IPR055348">
    <property type="entry name" value="DctQ"/>
</dbReference>
<dbReference type="GO" id="GO:0015740">
    <property type="term" value="P:C4-dicarboxylate transport"/>
    <property type="evidence" value="ECO:0007669"/>
    <property type="project" value="TreeGrafter"/>
</dbReference>
<evidence type="ECO:0000313" key="11">
    <source>
        <dbReference type="EMBL" id="TCS41055.1"/>
    </source>
</evidence>
<feature type="transmembrane region" description="Helical" evidence="9">
    <location>
        <begin position="95"/>
        <end position="119"/>
    </location>
</feature>
<evidence type="ECO:0000256" key="2">
    <source>
        <dbReference type="ARBA" id="ARBA00022448"/>
    </source>
</evidence>
<evidence type="ECO:0000259" key="10">
    <source>
        <dbReference type="Pfam" id="PF04290"/>
    </source>
</evidence>
<feature type="transmembrane region" description="Helical" evidence="9">
    <location>
        <begin position="21"/>
        <end position="45"/>
    </location>
</feature>
<comment type="subcellular location">
    <subcellularLocation>
        <location evidence="1 9">Cell inner membrane</location>
        <topology evidence="1 9">Multi-pass membrane protein</topology>
    </subcellularLocation>
</comment>
<comment type="similarity">
    <text evidence="8 9">Belongs to the TRAP transporter small permease family.</text>
</comment>
<organism evidence="11 12">
    <name type="scientific">Reinekea marinisedimentorum</name>
    <dbReference type="NCBI Taxonomy" id="230495"/>
    <lineage>
        <taxon>Bacteria</taxon>
        <taxon>Pseudomonadati</taxon>
        <taxon>Pseudomonadota</taxon>
        <taxon>Gammaproteobacteria</taxon>
        <taxon>Oceanospirillales</taxon>
        <taxon>Saccharospirillaceae</taxon>
        <taxon>Reinekea</taxon>
    </lineage>
</organism>
<dbReference type="AlphaFoldDB" id="A0A4R3I9R8"/>
<dbReference type="GO" id="GO:0022857">
    <property type="term" value="F:transmembrane transporter activity"/>
    <property type="evidence" value="ECO:0007669"/>
    <property type="project" value="UniProtKB-UniRule"/>
</dbReference>
<keyword evidence="7 9" id="KW-0472">Membrane</keyword>
<dbReference type="GO" id="GO:0005886">
    <property type="term" value="C:plasma membrane"/>
    <property type="evidence" value="ECO:0007669"/>
    <property type="project" value="UniProtKB-SubCell"/>
</dbReference>
<keyword evidence="6 9" id="KW-1133">Transmembrane helix</keyword>
<evidence type="ECO:0000256" key="5">
    <source>
        <dbReference type="ARBA" id="ARBA00022692"/>
    </source>
</evidence>
<evidence type="ECO:0000313" key="12">
    <source>
        <dbReference type="Proteomes" id="UP000295793"/>
    </source>
</evidence>
<keyword evidence="12" id="KW-1185">Reference proteome</keyword>
<evidence type="ECO:0000256" key="7">
    <source>
        <dbReference type="ARBA" id="ARBA00023136"/>
    </source>
</evidence>
<sequence length="181" mass="20365">MLKGTEKAFNKVNAPIANFSAKFSGILLLVMTVLVLLQVGCRYILNTPLSWTDETSRFLMIYMTYLCLPIVYLRDQNIAMTFITDKLKNTRIYHLFMILAHVSALALFVIWIYFGWAFFKTGSVMADSLPIPMYTIYIVPPVMLALSCLTAIEKLIGSVHDLIHFASEPSLSVALEQDATA</sequence>
<feature type="transmembrane region" description="Helical" evidence="9">
    <location>
        <begin position="131"/>
        <end position="152"/>
    </location>
</feature>
<feature type="transmembrane region" description="Helical" evidence="9">
    <location>
        <begin position="57"/>
        <end position="74"/>
    </location>
</feature>
<feature type="domain" description="Tripartite ATP-independent periplasmic transporters DctQ component" evidence="10">
    <location>
        <begin position="31"/>
        <end position="158"/>
    </location>
</feature>
<evidence type="ECO:0000256" key="6">
    <source>
        <dbReference type="ARBA" id="ARBA00022989"/>
    </source>
</evidence>
<dbReference type="RefSeq" id="WP_132701504.1">
    <property type="nucleotide sequence ID" value="NZ_SLZR01000007.1"/>
</dbReference>
<evidence type="ECO:0000256" key="1">
    <source>
        <dbReference type="ARBA" id="ARBA00004429"/>
    </source>
</evidence>